<accession>A0A8H7PTE0</accession>
<keyword evidence="8" id="KW-1185">Reference proteome</keyword>
<comment type="caution">
    <text evidence="7">The sequence shown here is derived from an EMBL/GenBank/DDBJ whole genome shotgun (WGS) entry which is preliminary data.</text>
</comment>
<evidence type="ECO:0000256" key="6">
    <source>
        <dbReference type="ARBA" id="ARBA00023136"/>
    </source>
</evidence>
<dbReference type="GO" id="GO:0045271">
    <property type="term" value="C:respiratory chain complex I"/>
    <property type="evidence" value="ECO:0007669"/>
    <property type="project" value="InterPro"/>
</dbReference>
<evidence type="ECO:0000256" key="1">
    <source>
        <dbReference type="ARBA" id="ARBA00004448"/>
    </source>
</evidence>
<dbReference type="GO" id="GO:0005743">
    <property type="term" value="C:mitochondrial inner membrane"/>
    <property type="evidence" value="ECO:0007669"/>
    <property type="project" value="UniProtKB-SubCell"/>
</dbReference>
<keyword evidence="3" id="KW-0999">Mitochondrion inner membrane</keyword>
<evidence type="ECO:0000256" key="4">
    <source>
        <dbReference type="ARBA" id="ARBA00022989"/>
    </source>
</evidence>
<dbReference type="Pfam" id="PF02466">
    <property type="entry name" value="Tim17"/>
    <property type="match status" value="1"/>
</dbReference>
<dbReference type="PANTHER" id="PTHR21382:SF1">
    <property type="entry name" value="NADH DEHYDROGENASE [UBIQUINONE] 1 ALPHA SUBCOMPLEX SUBUNIT 11"/>
    <property type="match status" value="1"/>
</dbReference>
<keyword evidence="6" id="KW-0472">Membrane</keyword>
<dbReference type="GO" id="GO:0006120">
    <property type="term" value="P:mitochondrial electron transport, NADH to ubiquinone"/>
    <property type="evidence" value="ECO:0007669"/>
    <property type="project" value="InterPro"/>
</dbReference>
<keyword evidence="2" id="KW-0812">Transmembrane</keyword>
<sequence>MTGNKDCLVQAGKTTAVAGGAGLFVSAMQNTMAKHNEGAKGIFTRTGGTIGFLAAMGGVFALTECAAESIRGESDAYNAGIAGCAAGLVAGIRAHSIPVMCAACAGVGATMFTYEYSGGNLKGALVNMSDEDKKAWRESFFKKQKQAEEA</sequence>
<gene>
    <name evidence="7" type="ORF">INT43_001753</name>
</gene>
<evidence type="ECO:0000256" key="5">
    <source>
        <dbReference type="ARBA" id="ARBA00023128"/>
    </source>
</evidence>
<dbReference type="OrthoDB" id="1913277at2759"/>
<keyword evidence="5" id="KW-0496">Mitochondrion</keyword>
<dbReference type="AlphaFoldDB" id="A0A8H7PTE0"/>
<name>A0A8H7PTE0_MORIS</name>
<comment type="subcellular location">
    <subcellularLocation>
        <location evidence="1">Mitochondrion inner membrane</location>
        <topology evidence="1">Multi-pass membrane protein</topology>
    </subcellularLocation>
</comment>
<dbReference type="InterPro" id="IPR039205">
    <property type="entry name" value="NDUFA11"/>
</dbReference>
<proteinExistence type="predicted"/>
<evidence type="ECO:0000256" key="2">
    <source>
        <dbReference type="ARBA" id="ARBA00022692"/>
    </source>
</evidence>
<evidence type="ECO:0000313" key="7">
    <source>
        <dbReference type="EMBL" id="KAG2178906.1"/>
    </source>
</evidence>
<organism evidence="7 8">
    <name type="scientific">Mortierella isabellina</name>
    <name type="common">Filamentous fungus</name>
    <name type="synonym">Umbelopsis isabellina</name>
    <dbReference type="NCBI Taxonomy" id="91625"/>
    <lineage>
        <taxon>Eukaryota</taxon>
        <taxon>Fungi</taxon>
        <taxon>Fungi incertae sedis</taxon>
        <taxon>Mucoromycota</taxon>
        <taxon>Mucoromycotina</taxon>
        <taxon>Umbelopsidomycetes</taxon>
        <taxon>Umbelopsidales</taxon>
        <taxon>Umbelopsidaceae</taxon>
        <taxon>Umbelopsis</taxon>
    </lineage>
</organism>
<evidence type="ECO:0008006" key="9">
    <source>
        <dbReference type="Google" id="ProtNLM"/>
    </source>
</evidence>
<keyword evidence="4" id="KW-1133">Transmembrane helix</keyword>
<evidence type="ECO:0000256" key="3">
    <source>
        <dbReference type="ARBA" id="ARBA00022792"/>
    </source>
</evidence>
<protein>
    <recommendedName>
        <fullName evidence="9">NADH dehydrogenase [ubiquinone] 1 alpha subcomplex subunit 11</fullName>
    </recommendedName>
</protein>
<evidence type="ECO:0000313" key="8">
    <source>
        <dbReference type="Proteomes" id="UP000654370"/>
    </source>
</evidence>
<reference evidence="7" key="1">
    <citation type="submission" date="2020-12" db="EMBL/GenBank/DDBJ databases">
        <title>Metabolic potential, ecology and presence of endohyphal bacteria is reflected in genomic diversity of Mucoromycotina.</title>
        <authorList>
            <person name="Muszewska A."/>
            <person name="Okrasinska A."/>
            <person name="Steczkiewicz K."/>
            <person name="Drgas O."/>
            <person name="Orlowska M."/>
            <person name="Perlinska-Lenart U."/>
            <person name="Aleksandrzak-Piekarczyk T."/>
            <person name="Szatraj K."/>
            <person name="Zielenkiewicz U."/>
            <person name="Pilsyk S."/>
            <person name="Malc E."/>
            <person name="Mieczkowski P."/>
            <person name="Kruszewska J.S."/>
            <person name="Biernat P."/>
            <person name="Pawlowska J."/>
        </authorList>
    </citation>
    <scope>NUCLEOTIDE SEQUENCE</scope>
    <source>
        <strain evidence="7">WA0000067209</strain>
    </source>
</reference>
<dbReference type="PANTHER" id="PTHR21382">
    <property type="entry name" value="NADH-UBIQUINONE OXIDOREDUCTASE SUBUNIT"/>
    <property type="match status" value="1"/>
</dbReference>
<dbReference type="EMBL" id="JAEPQZ010000007">
    <property type="protein sequence ID" value="KAG2178906.1"/>
    <property type="molecule type" value="Genomic_DNA"/>
</dbReference>
<dbReference type="Proteomes" id="UP000654370">
    <property type="component" value="Unassembled WGS sequence"/>
</dbReference>